<gene>
    <name evidence="15" type="ORF">ALEPTO_LOCUS342</name>
</gene>
<evidence type="ECO:0000256" key="10">
    <source>
        <dbReference type="ARBA" id="ARBA00023136"/>
    </source>
</evidence>
<dbReference type="Proteomes" id="UP000789508">
    <property type="component" value="Unassembled WGS sequence"/>
</dbReference>
<dbReference type="PANTHER" id="PTHR12646">
    <property type="entry name" value="NOT56 - RELATED"/>
    <property type="match status" value="1"/>
</dbReference>
<evidence type="ECO:0000256" key="12">
    <source>
        <dbReference type="ARBA" id="ARBA00049506"/>
    </source>
</evidence>
<reference evidence="15" key="1">
    <citation type="submission" date="2021-06" db="EMBL/GenBank/DDBJ databases">
        <authorList>
            <person name="Kallberg Y."/>
            <person name="Tangrot J."/>
            <person name="Rosling A."/>
        </authorList>
    </citation>
    <scope>NUCLEOTIDE SEQUENCE</scope>
    <source>
        <strain evidence="15">FL130A</strain>
    </source>
</reference>
<keyword evidence="10 14" id="KW-0472">Membrane</keyword>
<comment type="similarity">
    <text evidence="13">Belongs to the glycosyltransferase ALG3 family.</text>
</comment>
<organism evidence="15 16">
    <name type="scientific">Ambispora leptoticha</name>
    <dbReference type="NCBI Taxonomy" id="144679"/>
    <lineage>
        <taxon>Eukaryota</taxon>
        <taxon>Fungi</taxon>
        <taxon>Fungi incertae sedis</taxon>
        <taxon>Mucoromycota</taxon>
        <taxon>Glomeromycotina</taxon>
        <taxon>Glomeromycetes</taxon>
        <taxon>Archaeosporales</taxon>
        <taxon>Ambisporaceae</taxon>
        <taxon>Ambispora</taxon>
    </lineage>
</organism>
<feature type="transmembrane region" description="Helical" evidence="14">
    <location>
        <begin position="111"/>
        <end position="129"/>
    </location>
</feature>
<dbReference type="GO" id="GO:0052925">
    <property type="term" value="F:dol-P-Man:Man(5)GlcNAc(2)-PP-Dol alpha-1,3-mannosyltransferase activity"/>
    <property type="evidence" value="ECO:0007669"/>
    <property type="project" value="UniProtKB-EC"/>
</dbReference>
<evidence type="ECO:0000256" key="11">
    <source>
        <dbReference type="ARBA" id="ARBA00044743"/>
    </source>
</evidence>
<dbReference type="OrthoDB" id="20028at2759"/>
<evidence type="ECO:0000256" key="4">
    <source>
        <dbReference type="ARBA" id="ARBA00015561"/>
    </source>
</evidence>
<keyword evidence="9 14" id="KW-1133">Transmembrane helix</keyword>
<evidence type="ECO:0000313" key="16">
    <source>
        <dbReference type="Proteomes" id="UP000789508"/>
    </source>
</evidence>
<keyword evidence="5 14" id="KW-0328">Glycosyltransferase</keyword>
<feature type="transmembrane region" description="Helical" evidence="14">
    <location>
        <begin position="83"/>
        <end position="99"/>
    </location>
</feature>
<evidence type="ECO:0000256" key="5">
    <source>
        <dbReference type="ARBA" id="ARBA00022676"/>
    </source>
</evidence>
<evidence type="ECO:0000256" key="13">
    <source>
        <dbReference type="ARBA" id="ARBA00093457"/>
    </source>
</evidence>
<dbReference type="GO" id="GO:0005789">
    <property type="term" value="C:endoplasmic reticulum membrane"/>
    <property type="evidence" value="ECO:0007669"/>
    <property type="project" value="UniProtKB-SubCell"/>
</dbReference>
<accession>A0A9N8V3I4</accession>
<evidence type="ECO:0000256" key="14">
    <source>
        <dbReference type="RuleBase" id="RU364047"/>
    </source>
</evidence>
<feature type="transmembrane region" description="Helical" evidence="14">
    <location>
        <begin position="29"/>
        <end position="47"/>
    </location>
</feature>
<dbReference type="AlphaFoldDB" id="A0A9N8V3I4"/>
<evidence type="ECO:0000256" key="6">
    <source>
        <dbReference type="ARBA" id="ARBA00022679"/>
    </source>
</evidence>
<keyword evidence="8 14" id="KW-0256">Endoplasmic reticulum</keyword>
<dbReference type="Pfam" id="PF05208">
    <property type="entry name" value="ALG3"/>
    <property type="match status" value="1"/>
</dbReference>
<evidence type="ECO:0000256" key="2">
    <source>
        <dbReference type="ARBA" id="ARBA00004922"/>
    </source>
</evidence>
<dbReference type="PANTHER" id="PTHR12646:SF0">
    <property type="entry name" value="DOL-P-MAN:MAN(5)GLCNAC(2)-PP-DOL ALPHA-1,3-MANNOSYLTRANSFERASE"/>
    <property type="match status" value="1"/>
</dbReference>
<evidence type="ECO:0000256" key="1">
    <source>
        <dbReference type="ARBA" id="ARBA00004477"/>
    </source>
</evidence>
<dbReference type="EMBL" id="CAJVPS010000019">
    <property type="protein sequence ID" value="CAG8441423.1"/>
    <property type="molecule type" value="Genomic_DNA"/>
</dbReference>
<comment type="catalytic activity">
    <reaction evidence="12 14">
        <text>an alpha-D-Man-(1-&gt;2)-alpha-D-Man-(1-&gt;2)-alpha-D-Man-(1-&gt;3)-[alpha-D-Man-(1-&gt;6)]-beta-D-Man-(1-&gt;4)-beta-D-GlcNAc-(1-&gt;4)-alpha-D-GlcNAc-diphospho-di-trans,poly-cis-dolichol + a di-trans,poly-cis-dolichyl beta-D-mannosyl phosphate = an alpha-D-Man-(1-&gt;2)-alpha-D-Man-(1-&gt;2)-alpha-D-Man-(1-&gt;3)-[alpha-D-Man-(1-&gt;3)-alpha-D-Man-(1-&gt;6)]-beta-D-Man-(1-&gt;4)-beta-D-GlcNAc-(1-&gt;4)-alpha-D-GlcNAc-diphospho-di-trans,poly-cis-dolichol + a di-trans,poly-cis-dolichyl phosphate + H(+)</text>
        <dbReference type="Rhea" id="RHEA:29527"/>
        <dbReference type="Rhea" id="RHEA-COMP:19498"/>
        <dbReference type="Rhea" id="RHEA-COMP:19501"/>
        <dbReference type="Rhea" id="RHEA-COMP:19516"/>
        <dbReference type="Rhea" id="RHEA-COMP:19517"/>
        <dbReference type="ChEBI" id="CHEBI:15378"/>
        <dbReference type="ChEBI" id="CHEBI:57683"/>
        <dbReference type="ChEBI" id="CHEBI:58211"/>
        <dbReference type="ChEBI" id="CHEBI:132515"/>
        <dbReference type="ChEBI" id="CHEBI:132516"/>
        <dbReference type="EC" id="2.4.1.258"/>
    </reaction>
    <physiologicalReaction direction="left-to-right" evidence="12 14">
        <dbReference type="Rhea" id="RHEA:29528"/>
    </physiologicalReaction>
</comment>
<keyword evidence="6 14" id="KW-0808">Transferase</keyword>
<dbReference type="EC" id="2.4.1.258" evidence="3 14"/>
<comment type="caution">
    <text evidence="14">Lacks conserved residue(s) required for the propagation of feature annotation.</text>
</comment>
<evidence type="ECO:0000256" key="3">
    <source>
        <dbReference type="ARBA" id="ARBA00011964"/>
    </source>
</evidence>
<keyword evidence="7 14" id="KW-0812">Transmembrane</keyword>
<dbReference type="InterPro" id="IPR007873">
    <property type="entry name" value="Glycosyltransferase_ALG3"/>
</dbReference>
<comment type="caution">
    <text evidence="15">The sequence shown here is derived from an EMBL/GenBank/DDBJ whole genome shotgun (WGS) entry which is preliminary data.</text>
</comment>
<keyword evidence="16" id="KW-1185">Reference proteome</keyword>
<comment type="subcellular location">
    <subcellularLocation>
        <location evidence="1 14">Endoplasmic reticulum membrane</location>
        <topology evidence="1 14">Multi-pass membrane protein</topology>
    </subcellularLocation>
</comment>
<sequence length="343" mass="39417">MSTSNQRKAYASSDSIVTSLRSLLINKKYFWYTAGLLLAGELNTILFKNVDTEIDWIAYMQQVSGFLDGERDYLKLKGDTGPLVYPAGFLYFYSALYYITSEGADIRLAQYIFAGIYIVTLTIVFAIYSRSEKFSFIDKNECFVILPGIWTHTLQIIRSMENIKSSLTCYHNTRHSWVLAAFLFGIWCRTENGVLTVLKRGFISDRAITARKGKESSKNREVIWDDTITPDLCHFYYGMRLKFRLCLEYCWNVYPATRESSSLLLFCHALVLAGLWSGEAEDFLHHCKLKVIYYKKAVRIHSLAALSRVLDSTFKTLSYCTPKGYEVGLALEPDNKTNYLTNY</sequence>
<evidence type="ECO:0000256" key="7">
    <source>
        <dbReference type="ARBA" id="ARBA00022692"/>
    </source>
</evidence>
<protein>
    <recommendedName>
        <fullName evidence="4 14">Dol-P-Man:Man(5)GlcNAc(2)-PP-Dol alpha-1,3-mannosyltransferase</fullName>
        <ecNumber evidence="3 14">2.4.1.258</ecNumber>
    </recommendedName>
    <alternativeName>
        <fullName evidence="14">Dol-P-Man-dependent alpha(1-3)-mannosyltransferase</fullName>
    </alternativeName>
</protein>
<comment type="function">
    <text evidence="11 14">Dol-P-Man:Man(5)GlcNAc(2)-PP-Dol alpha-1,3-mannosyltransferase that operates in the biosynthetic pathway of dolichol-linked oligosaccharides, the glycan precursors employed in protein asparagine (N)-glycosylation. The assembly of dolichol-linked oligosaccharides begins on the cytosolic side of the endoplasmic reticulum membrane and finishes in its lumen. The sequential addition of sugars to dolichol pyrophosphate produces dolichol-linked oligosaccharides containing fourteen sugars, including two GlcNAcs, nine mannoses and three glucoses. Once assembled, the oligosaccharide is transferred from the lipid to nascent proteins by oligosaccharyltransferases. In the lumen of the endoplasmic reticulum, adds the first dolichyl beta-D-mannosyl phosphate derived mannose in an alpha-1,3 linkage to Man(5)GlcNAc(2)-PP-dolichol to produce Man(6)GlcNAc(2)-PP-dolichol.</text>
</comment>
<evidence type="ECO:0000256" key="8">
    <source>
        <dbReference type="ARBA" id="ARBA00022824"/>
    </source>
</evidence>
<evidence type="ECO:0000256" key="9">
    <source>
        <dbReference type="ARBA" id="ARBA00022989"/>
    </source>
</evidence>
<proteinExistence type="inferred from homology"/>
<comment type="pathway">
    <text evidence="2 14">Protein modification; protein glycosylation.</text>
</comment>
<evidence type="ECO:0000313" key="15">
    <source>
        <dbReference type="EMBL" id="CAG8441423.1"/>
    </source>
</evidence>
<name>A0A9N8V3I4_9GLOM</name>